<protein>
    <submittedName>
        <fullName evidence="1">(Mediterranean fruit fly) hypothetical protein</fullName>
    </submittedName>
</protein>
<organism evidence="1 2">
    <name type="scientific">Ceratitis capitata</name>
    <name type="common">Mediterranean fruit fly</name>
    <name type="synonym">Tephritis capitata</name>
    <dbReference type="NCBI Taxonomy" id="7213"/>
    <lineage>
        <taxon>Eukaryota</taxon>
        <taxon>Metazoa</taxon>
        <taxon>Ecdysozoa</taxon>
        <taxon>Arthropoda</taxon>
        <taxon>Hexapoda</taxon>
        <taxon>Insecta</taxon>
        <taxon>Pterygota</taxon>
        <taxon>Neoptera</taxon>
        <taxon>Endopterygota</taxon>
        <taxon>Diptera</taxon>
        <taxon>Brachycera</taxon>
        <taxon>Muscomorpha</taxon>
        <taxon>Tephritoidea</taxon>
        <taxon>Tephritidae</taxon>
        <taxon>Ceratitis</taxon>
        <taxon>Ceratitis</taxon>
    </lineage>
</organism>
<feature type="non-terminal residue" evidence="1">
    <location>
        <position position="1"/>
    </location>
</feature>
<proteinExistence type="predicted"/>
<dbReference type="Proteomes" id="UP000606786">
    <property type="component" value="Unassembled WGS sequence"/>
</dbReference>
<gene>
    <name evidence="1" type="ORF">CCAP1982_LOCUS6448</name>
</gene>
<dbReference type="AlphaFoldDB" id="A0A811UG47"/>
<sequence length="52" mass="6055">PEEFGKARSRLELPEEYSLTGHKRHVNKLIVRGFRYAIDNPQARVGIQAYSR</sequence>
<name>A0A811UG47_CERCA</name>
<feature type="non-terminal residue" evidence="1">
    <location>
        <position position="52"/>
    </location>
</feature>
<evidence type="ECO:0000313" key="2">
    <source>
        <dbReference type="Proteomes" id="UP000606786"/>
    </source>
</evidence>
<comment type="caution">
    <text evidence="1">The sequence shown here is derived from an EMBL/GenBank/DDBJ whole genome shotgun (WGS) entry which is preliminary data.</text>
</comment>
<keyword evidence="2" id="KW-1185">Reference proteome</keyword>
<reference evidence="1" key="1">
    <citation type="submission" date="2020-11" db="EMBL/GenBank/DDBJ databases">
        <authorList>
            <person name="Whitehead M."/>
        </authorList>
    </citation>
    <scope>NUCLEOTIDE SEQUENCE</scope>
    <source>
        <strain evidence="1">EGII</strain>
    </source>
</reference>
<evidence type="ECO:0000313" key="1">
    <source>
        <dbReference type="EMBL" id="CAD6997824.1"/>
    </source>
</evidence>
<accession>A0A811UG47</accession>
<dbReference type="EMBL" id="CAJHJT010000012">
    <property type="protein sequence ID" value="CAD6997824.1"/>
    <property type="molecule type" value="Genomic_DNA"/>
</dbReference>